<reference evidence="2" key="2">
    <citation type="submission" date="2015-01" db="EMBL/GenBank/DDBJ databases">
        <title>Evolutionary Origins and Diversification of the Mycorrhizal Mutualists.</title>
        <authorList>
            <consortium name="DOE Joint Genome Institute"/>
            <consortium name="Mycorrhizal Genomics Consortium"/>
            <person name="Kohler A."/>
            <person name="Kuo A."/>
            <person name="Nagy L.G."/>
            <person name="Floudas D."/>
            <person name="Copeland A."/>
            <person name="Barry K.W."/>
            <person name="Cichocki N."/>
            <person name="Veneault-Fourrey C."/>
            <person name="LaButti K."/>
            <person name="Lindquist E.A."/>
            <person name="Lipzen A."/>
            <person name="Lundell T."/>
            <person name="Morin E."/>
            <person name="Murat C."/>
            <person name="Riley R."/>
            <person name="Ohm R."/>
            <person name="Sun H."/>
            <person name="Tunlid A."/>
            <person name="Henrissat B."/>
            <person name="Grigoriev I.V."/>
            <person name="Hibbett D.S."/>
            <person name="Martin F."/>
        </authorList>
    </citation>
    <scope>NUCLEOTIDE SEQUENCE [LARGE SCALE GENOMIC DNA]</scope>
    <source>
        <strain evidence="2">LaAM-08-1</strain>
    </source>
</reference>
<dbReference type="Proteomes" id="UP000054477">
    <property type="component" value="Unassembled WGS sequence"/>
</dbReference>
<dbReference type="HOGENOM" id="CLU_2427343_0_0_1"/>
<proteinExistence type="predicted"/>
<sequence length="91" mass="10523">MMFHPIYQDSLHWTSLRPVKQTFDQLPSPGSTPEPYAEQHGVALVAEMGNPVAVQNITVAQVFMEPRIMHYFRSYSFCVFQLYHYSLRNSG</sequence>
<dbReference type="OrthoDB" id="10590995at2759"/>
<gene>
    <name evidence="1" type="ORF">K443DRAFT_318225</name>
</gene>
<keyword evidence="2" id="KW-1185">Reference proteome</keyword>
<dbReference type="AlphaFoldDB" id="A0A0C9Y6W1"/>
<dbReference type="EMBL" id="KN838556">
    <property type="protein sequence ID" value="KIK05937.1"/>
    <property type="molecule type" value="Genomic_DNA"/>
</dbReference>
<protein>
    <submittedName>
        <fullName evidence="1">Uncharacterized protein</fullName>
    </submittedName>
</protein>
<name>A0A0C9Y6W1_9AGAR</name>
<reference evidence="1 2" key="1">
    <citation type="submission" date="2014-04" db="EMBL/GenBank/DDBJ databases">
        <authorList>
            <consortium name="DOE Joint Genome Institute"/>
            <person name="Kuo A."/>
            <person name="Kohler A."/>
            <person name="Nagy L.G."/>
            <person name="Floudas D."/>
            <person name="Copeland A."/>
            <person name="Barry K.W."/>
            <person name="Cichocki N."/>
            <person name="Veneault-Fourrey C."/>
            <person name="LaButti K."/>
            <person name="Lindquist E.A."/>
            <person name="Lipzen A."/>
            <person name="Lundell T."/>
            <person name="Morin E."/>
            <person name="Murat C."/>
            <person name="Sun H."/>
            <person name="Tunlid A."/>
            <person name="Henrissat B."/>
            <person name="Grigoriev I.V."/>
            <person name="Hibbett D.S."/>
            <person name="Martin F."/>
            <person name="Nordberg H.P."/>
            <person name="Cantor M.N."/>
            <person name="Hua S.X."/>
        </authorList>
    </citation>
    <scope>NUCLEOTIDE SEQUENCE [LARGE SCALE GENOMIC DNA]</scope>
    <source>
        <strain evidence="1 2">LaAM-08-1</strain>
    </source>
</reference>
<organism evidence="1 2">
    <name type="scientific">Laccaria amethystina LaAM-08-1</name>
    <dbReference type="NCBI Taxonomy" id="1095629"/>
    <lineage>
        <taxon>Eukaryota</taxon>
        <taxon>Fungi</taxon>
        <taxon>Dikarya</taxon>
        <taxon>Basidiomycota</taxon>
        <taxon>Agaricomycotina</taxon>
        <taxon>Agaricomycetes</taxon>
        <taxon>Agaricomycetidae</taxon>
        <taxon>Agaricales</taxon>
        <taxon>Agaricineae</taxon>
        <taxon>Hydnangiaceae</taxon>
        <taxon>Laccaria</taxon>
    </lineage>
</organism>
<evidence type="ECO:0000313" key="2">
    <source>
        <dbReference type="Proteomes" id="UP000054477"/>
    </source>
</evidence>
<accession>A0A0C9Y6W1</accession>
<evidence type="ECO:0000313" key="1">
    <source>
        <dbReference type="EMBL" id="KIK05937.1"/>
    </source>
</evidence>